<reference evidence="2" key="1">
    <citation type="journal article" date="2013" name="BMC Genomics">
        <title>Unscrambling butterfly oogenesis.</title>
        <authorList>
            <person name="Carter J.M."/>
            <person name="Baker S.C."/>
            <person name="Pink R."/>
            <person name="Carter D.R."/>
            <person name="Collins A."/>
            <person name="Tomlin J."/>
            <person name="Gibbs M."/>
            <person name="Breuker C.J."/>
        </authorList>
    </citation>
    <scope>NUCLEOTIDE SEQUENCE</scope>
    <source>
        <tissue evidence="2">Ovary</tissue>
    </source>
</reference>
<dbReference type="EMBL" id="GAIX01009817">
    <property type="protein sequence ID" value="JAA82743.1"/>
    <property type="molecule type" value="Transcribed_RNA"/>
</dbReference>
<keyword evidence="1" id="KW-0812">Transmembrane</keyword>
<reference evidence="2" key="2">
    <citation type="submission" date="2013-05" db="EMBL/GenBank/DDBJ databases">
        <authorList>
            <person name="Carter J.-M."/>
            <person name="Baker S.C."/>
            <person name="Pink R."/>
            <person name="Carter D.R.F."/>
            <person name="Collins A."/>
            <person name="Tomlin J."/>
            <person name="Gibbs M."/>
            <person name="Breuker C.J."/>
        </authorList>
    </citation>
    <scope>NUCLEOTIDE SEQUENCE</scope>
    <source>
        <tissue evidence="2">Ovary</tissue>
    </source>
</reference>
<protein>
    <submittedName>
        <fullName evidence="2">Uncharacterized protein</fullName>
    </submittedName>
</protein>
<proteinExistence type="predicted"/>
<accession>S4P2V3</accession>
<name>S4P2V3_9NEOP</name>
<keyword evidence="1" id="KW-0472">Membrane</keyword>
<organism evidence="2">
    <name type="scientific">Pararge aegeria</name>
    <name type="common">speckled wood butterfly</name>
    <dbReference type="NCBI Taxonomy" id="116150"/>
    <lineage>
        <taxon>Eukaryota</taxon>
        <taxon>Metazoa</taxon>
        <taxon>Ecdysozoa</taxon>
        <taxon>Arthropoda</taxon>
        <taxon>Hexapoda</taxon>
        <taxon>Insecta</taxon>
        <taxon>Pterygota</taxon>
        <taxon>Neoptera</taxon>
        <taxon>Endopterygota</taxon>
        <taxon>Lepidoptera</taxon>
        <taxon>Glossata</taxon>
        <taxon>Ditrysia</taxon>
        <taxon>Papilionoidea</taxon>
        <taxon>Nymphalidae</taxon>
        <taxon>Satyrinae</taxon>
        <taxon>Satyrini</taxon>
        <taxon>Parargina</taxon>
        <taxon>Pararge</taxon>
    </lineage>
</organism>
<dbReference type="AlphaFoldDB" id="S4P2V3"/>
<keyword evidence="1" id="KW-1133">Transmembrane helix</keyword>
<feature type="transmembrane region" description="Helical" evidence="1">
    <location>
        <begin position="44"/>
        <end position="62"/>
    </location>
</feature>
<sequence length="67" mass="7716">MFPLHRFTIILQVTKTVFILMPSITQKSHKEICIYSNKHGLNSVLVVCFLIHTTWVVITPLGKRILP</sequence>
<evidence type="ECO:0000256" key="1">
    <source>
        <dbReference type="SAM" id="Phobius"/>
    </source>
</evidence>
<evidence type="ECO:0000313" key="2">
    <source>
        <dbReference type="EMBL" id="JAA82743.1"/>
    </source>
</evidence>